<reference evidence="3 4" key="1">
    <citation type="submission" date="2018-01" db="EMBL/GenBank/DDBJ databases">
        <title>Whole genome sequence of Azospirillum brasilense REC3 isolated from strawberry roots.</title>
        <authorList>
            <person name="Fontana C.A."/>
            <person name="Salazar S.M."/>
            <person name="Bassi D."/>
            <person name="Puglisi E."/>
            <person name="Lovaisa N.C."/>
            <person name="Toffoli L.M."/>
            <person name="Pedraza R."/>
            <person name="Cocconcelli P.S."/>
        </authorList>
    </citation>
    <scope>NUCLEOTIDE SEQUENCE [LARGE SCALE GENOMIC DNA]</scope>
    <source>
        <strain evidence="3 4">REC3</strain>
    </source>
</reference>
<dbReference type="EMBL" id="POWG01000035">
    <property type="protein sequence ID" value="PNQ96126.1"/>
    <property type="molecule type" value="Genomic_DNA"/>
</dbReference>
<organism evidence="3 4">
    <name type="scientific">Azospirillum argentinense</name>
    <dbReference type="NCBI Taxonomy" id="2970906"/>
    <lineage>
        <taxon>Bacteria</taxon>
        <taxon>Pseudomonadati</taxon>
        <taxon>Pseudomonadota</taxon>
        <taxon>Alphaproteobacteria</taxon>
        <taxon>Rhodospirillales</taxon>
        <taxon>Azospirillaceae</taxon>
        <taxon>Azospirillum</taxon>
    </lineage>
</organism>
<sequence>MGTVRVIGAVPPRSNWTDRLSPESWYHWGRLESLLRADPKWEPQQVDSVAAESLRVLRSLRDPRQDVPFQCRGLVVGYVQSGKTANYTALAARAVDAGYRIVIILSGIHDSLRNQTQNRLERELTGHQAGGLPPAQRGREWIALTTPTEDFKEQDVRILQSPAPFLAVVKKNVPVLAKLDRWLGSAERYLDDMPVLLIDDEADQASINTRGNRPPDLAVGDDEDGDENVAPSRTNALIRSILTRTSKAAYVAYTATPFANILINPDAVDRCVGEDLFPKDFVIQLPRPKGYTGTEELFGVSAKNRDVLRTVADEDVRALRAPRRRKAAEVVIGPDGGALPGSLADALVSFCLAGGVRSLRPGLSGKAHTMLVHVSQRTADQERIANAIREQLDLWREAERQGQRLEAVLGPAWAAMKGDVEAPADDEAVIRASVAVLRQAVVLELNSVTGEDLEYDERPGRHIVAVGGNRLSRGLTLEGLTVSYFLRTASMCDTLLQMARWYGFRRGYEDLIRIWTTDGIARWFSELALVEQSLRDSIVALGRAGRRPDQMAIRLRAHSELLLTARNKSGTALSQQDSWSGGHPQTVLLPLTDGAKLAANRALTDMFISRVTPSVRRHGGFLARDVAPETVCDFLRAYRIHEDIVAFRSDLLADWIMGRAAAGELIDWSVFIASPEDGRPVVLGGLELGLVRRKRISSESIGILTDPRHEGVDLPGGPDAYRRDSGAYDAEAMRRARPPAQGLLIVYPLDPGHLGVPQPDPVIALALSLPQTSDEGSTWIVNGMVSNG</sequence>
<dbReference type="InterPro" id="IPR018310">
    <property type="entry name" value="Put_endonuclease_Z1-dom"/>
</dbReference>
<proteinExistence type="predicted"/>
<feature type="region of interest" description="Disordered" evidence="1">
    <location>
        <begin position="206"/>
        <end position="230"/>
    </location>
</feature>
<evidence type="ECO:0000256" key="1">
    <source>
        <dbReference type="SAM" id="MobiDB-lite"/>
    </source>
</evidence>
<dbReference type="Proteomes" id="UP000236268">
    <property type="component" value="Unassembled WGS sequence"/>
</dbReference>
<protein>
    <recommendedName>
        <fullName evidence="2">Putative endonuclease Z1 domain-containing protein</fullName>
    </recommendedName>
</protein>
<gene>
    <name evidence="3" type="ORF">C1S70_24955</name>
</gene>
<accession>A0A2K1FUC1</accession>
<dbReference type="Pfam" id="PF10593">
    <property type="entry name" value="Z1"/>
    <property type="match status" value="1"/>
</dbReference>
<evidence type="ECO:0000313" key="4">
    <source>
        <dbReference type="Proteomes" id="UP000236268"/>
    </source>
</evidence>
<dbReference type="AlphaFoldDB" id="A0A2K1FUC1"/>
<name>A0A2K1FUC1_9PROT</name>
<feature type="domain" description="Putative endonuclease Z1" evidence="2">
    <location>
        <begin position="342"/>
        <end position="561"/>
    </location>
</feature>
<evidence type="ECO:0000259" key="2">
    <source>
        <dbReference type="Pfam" id="PF10593"/>
    </source>
</evidence>
<evidence type="ECO:0000313" key="3">
    <source>
        <dbReference type="EMBL" id="PNQ96126.1"/>
    </source>
</evidence>
<comment type="caution">
    <text evidence="3">The sequence shown here is derived from an EMBL/GenBank/DDBJ whole genome shotgun (WGS) entry which is preliminary data.</text>
</comment>